<sequence>MGWEQRHKATGGAAGRPPHSLEPAAVGQSLRGVTMKQAKIEIHDCPPPQSRILLQPRHRS</sequence>
<evidence type="ECO:0000313" key="2">
    <source>
        <dbReference type="EMBL" id="AWP00086.1"/>
    </source>
</evidence>
<name>A0A2U9B8D6_SCOMX</name>
<dbReference type="Proteomes" id="UP000246464">
    <property type="component" value="Chromosome 4"/>
</dbReference>
<dbReference type="AlphaFoldDB" id="A0A2U9B8D6"/>
<evidence type="ECO:0000313" key="3">
    <source>
        <dbReference type="Proteomes" id="UP000246464"/>
    </source>
</evidence>
<protein>
    <submittedName>
        <fullName evidence="2">Uncharacterized protein</fullName>
    </submittedName>
</protein>
<reference evidence="2 3" key="1">
    <citation type="submission" date="2017-12" db="EMBL/GenBank/DDBJ databases">
        <title>Integrating genomic resources of turbot (Scophthalmus maximus) in depth evaluation of genetic and physical mapping variation across individuals.</title>
        <authorList>
            <person name="Martinez P."/>
        </authorList>
    </citation>
    <scope>NUCLEOTIDE SEQUENCE [LARGE SCALE GENOMIC DNA]</scope>
</reference>
<gene>
    <name evidence="2" type="ORF">SMAX5B_004082</name>
</gene>
<proteinExistence type="predicted"/>
<feature type="region of interest" description="Disordered" evidence="1">
    <location>
        <begin position="1"/>
        <end position="60"/>
    </location>
</feature>
<organism evidence="2 3">
    <name type="scientific">Scophthalmus maximus</name>
    <name type="common">Turbot</name>
    <name type="synonym">Psetta maxima</name>
    <dbReference type="NCBI Taxonomy" id="52904"/>
    <lineage>
        <taxon>Eukaryota</taxon>
        <taxon>Metazoa</taxon>
        <taxon>Chordata</taxon>
        <taxon>Craniata</taxon>
        <taxon>Vertebrata</taxon>
        <taxon>Euteleostomi</taxon>
        <taxon>Actinopterygii</taxon>
        <taxon>Neopterygii</taxon>
        <taxon>Teleostei</taxon>
        <taxon>Neoteleostei</taxon>
        <taxon>Acanthomorphata</taxon>
        <taxon>Carangaria</taxon>
        <taxon>Pleuronectiformes</taxon>
        <taxon>Pleuronectoidei</taxon>
        <taxon>Scophthalmidae</taxon>
        <taxon>Scophthalmus</taxon>
    </lineage>
</organism>
<dbReference type="EMBL" id="CP026246">
    <property type="protein sequence ID" value="AWP00086.1"/>
    <property type="molecule type" value="Genomic_DNA"/>
</dbReference>
<keyword evidence="3" id="KW-1185">Reference proteome</keyword>
<evidence type="ECO:0000256" key="1">
    <source>
        <dbReference type="SAM" id="MobiDB-lite"/>
    </source>
</evidence>
<accession>A0A2U9B8D6</accession>